<evidence type="ECO:0000256" key="4">
    <source>
        <dbReference type="ARBA" id="ARBA00022692"/>
    </source>
</evidence>
<evidence type="ECO:0000256" key="3">
    <source>
        <dbReference type="ARBA" id="ARBA00022475"/>
    </source>
</evidence>
<keyword evidence="5 7" id="KW-1133">Transmembrane helix</keyword>
<evidence type="ECO:0000256" key="5">
    <source>
        <dbReference type="ARBA" id="ARBA00022989"/>
    </source>
</evidence>
<dbReference type="EMBL" id="CP030118">
    <property type="protein sequence ID" value="QDL09580.1"/>
    <property type="molecule type" value="Genomic_DNA"/>
</dbReference>
<dbReference type="SUPFAM" id="SSF50182">
    <property type="entry name" value="Sm-like ribonucleoproteins"/>
    <property type="match status" value="1"/>
</dbReference>
<gene>
    <name evidence="10" type="ORF">DP114_18280</name>
</gene>
<dbReference type="InterPro" id="IPR045275">
    <property type="entry name" value="MscS_archaea/bacteria_type"/>
</dbReference>
<keyword evidence="6 7" id="KW-0472">Membrane</keyword>
<dbReference type="Pfam" id="PF21082">
    <property type="entry name" value="MS_channel_3rd"/>
    <property type="match status" value="1"/>
</dbReference>
<dbReference type="Pfam" id="PF00924">
    <property type="entry name" value="MS_channel_2nd"/>
    <property type="match status" value="1"/>
</dbReference>
<feature type="transmembrane region" description="Helical" evidence="7">
    <location>
        <begin position="268"/>
        <end position="289"/>
    </location>
</feature>
<accession>A0A856MH70</accession>
<dbReference type="GO" id="GO:0008381">
    <property type="term" value="F:mechanosensitive monoatomic ion channel activity"/>
    <property type="evidence" value="ECO:0007669"/>
    <property type="project" value="InterPro"/>
</dbReference>
<feature type="transmembrane region" description="Helical" evidence="7">
    <location>
        <begin position="149"/>
        <end position="171"/>
    </location>
</feature>
<evidence type="ECO:0000256" key="6">
    <source>
        <dbReference type="ARBA" id="ARBA00023136"/>
    </source>
</evidence>
<dbReference type="InterPro" id="IPR011066">
    <property type="entry name" value="MscS_channel_C_sf"/>
</dbReference>
<name>A0A856MH70_9CYAN</name>
<dbReference type="KEGG" id="bsen:DP114_18280"/>
<feature type="transmembrane region" description="Helical" evidence="7">
    <location>
        <begin position="341"/>
        <end position="368"/>
    </location>
</feature>
<evidence type="ECO:0000313" key="10">
    <source>
        <dbReference type="EMBL" id="QDL09580.1"/>
    </source>
</evidence>
<evidence type="ECO:0000259" key="9">
    <source>
        <dbReference type="Pfam" id="PF21082"/>
    </source>
</evidence>
<keyword evidence="3" id="KW-1003">Cell membrane</keyword>
<dbReference type="InterPro" id="IPR010920">
    <property type="entry name" value="LSM_dom_sf"/>
</dbReference>
<evidence type="ECO:0000256" key="2">
    <source>
        <dbReference type="ARBA" id="ARBA00008017"/>
    </source>
</evidence>
<dbReference type="Gene3D" id="1.10.287.1260">
    <property type="match status" value="1"/>
</dbReference>
<keyword evidence="4 7" id="KW-0812">Transmembrane</keyword>
<dbReference type="Gene3D" id="3.30.70.100">
    <property type="match status" value="1"/>
</dbReference>
<feature type="transmembrane region" description="Helical" evidence="7">
    <location>
        <begin position="310"/>
        <end position="329"/>
    </location>
</feature>
<evidence type="ECO:0000259" key="8">
    <source>
        <dbReference type="Pfam" id="PF00924"/>
    </source>
</evidence>
<feature type="domain" description="Mechanosensitive ion channel MscS C-terminal" evidence="9">
    <location>
        <begin position="438"/>
        <end position="515"/>
    </location>
</feature>
<protein>
    <submittedName>
        <fullName evidence="10">Mechanosensitive ion channel family protein</fullName>
    </submittedName>
</protein>
<evidence type="ECO:0000256" key="1">
    <source>
        <dbReference type="ARBA" id="ARBA00004651"/>
    </source>
</evidence>
<dbReference type="GO" id="GO:0005886">
    <property type="term" value="C:plasma membrane"/>
    <property type="evidence" value="ECO:0007669"/>
    <property type="project" value="UniProtKB-SubCell"/>
</dbReference>
<dbReference type="Gene3D" id="2.30.30.60">
    <property type="match status" value="1"/>
</dbReference>
<dbReference type="PANTHER" id="PTHR30221">
    <property type="entry name" value="SMALL-CONDUCTANCE MECHANOSENSITIVE CHANNEL"/>
    <property type="match status" value="1"/>
</dbReference>
<dbReference type="InterPro" id="IPR023408">
    <property type="entry name" value="MscS_beta-dom_sf"/>
</dbReference>
<dbReference type="SUPFAM" id="SSF82689">
    <property type="entry name" value="Mechanosensitive channel protein MscS (YggB), C-terminal domain"/>
    <property type="match status" value="1"/>
</dbReference>
<keyword evidence="11" id="KW-1185">Reference proteome</keyword>
<dbReference type="InterPro" id="IPR049278">
    <property type="entry name" value="MS_channel_C"/>
</dbReference>
<dbReference type="Proteomes" id="UP000503129">
    <property type="component" value="Chromosome"/>
</dbReference>
<organism evidence="10 11">
    <name type="scientific">Brasilonema sennae CENA114</name>
    <dbReference type="NCBI Taxonomy" id="415709"/>
    <lineage>
        <taxon>Bacteria</taxon>
        <taxon>Bacillati</taxon>
        <taxon>Cyanobacteriota</taxon>
        <taxon>Cyanophyceae</taxon>
        <taxon>Nostocales</taxon>
        <taxon>Scytonemataceae</taxon>
        <taxon>Brasilonema</taxon>
        <taxon>Bromeliae group (in: Brasilonema)</taxon>
    </lineage>
</organism>
<feature type="domain" description="Mechanosensitive ion channel MscS" evidence="8">
    <location>
        <begin position="356"/>
        <end position="420"/>
    </location>
</feature>
<evidence type="ECO:0000256" key="7">
    <source>
        <dbReference type="SAM" id="Phobius"/>
    </source>
</evidence>
<sequence length="561" mass="62635">MRLSLKKQLMEFISLVLAVFVTITAVPFAYSQTNATNGNPVDGIPVVVGDDQIFVIQARIGSFSVAERSQAVNTRLQALAEDVSIPVTALKTQEEENSVNILAGEKVLFTVTEADAKAAGKLRQELAREYTSKIQTVIKKYRQEHSLKYILFGVFYSVIATITLLILFKLLNQGFARIFARLNHHEQTVPAMRIDNFELLSEAQVASLLTRFAELVRLALWLCILAVYFTLVISFFPWTRGLEGVIVNNLVVAVKSAWEGFLAYLPKLLMIAVIIVVTYYILRFTRLVLKALGRDRTFPWFYPEWAEPTYKLATFLIIALAAVVVFPYLPGAKSPAFQGISIFLGLLLSLGSSAAVANIVAGVILIYTRSFQVGNRVKIGDAIGDVAEKTLLVTRIRTVKNVVITIPNSTVLNSQVTNYSALVQDSDTPLVLHTKLTLRYDIPWRKVHEVLINAALATQHILKDPTPFVLQTSLDDFYVSYELNAHTKKPHIMARIYSELHQNIQDKCNEAGIEILSPQYYAIRDGNQITIPENYLSQDYTAPGFKISSPSNGFNQPDSQK</sequence>
<reference evidence="10 11" key="1">
    <citation type="submission" date="2018-06" db="EMBL/GenBank/DDBJ databases">
        <title>Comparative genomics of Brasilonema spp. strains.</title>
        <authorList>
            <person name="Alvarenga D.O."/>
            <person name="Fiore M.F."/>
            <person name="Varani A.M."/>
        </authorList>
    </citation>
    <scope>NUCLEOTIDE SEQUENCE [LARGE SCALE GENOMIC DNA]</scope>
    <source>
        <strain evidence="10 11">CENA114</strain>
    </source>
</reference>
<feature type="transmembrane region" description="Helical" evidence="7">
    <location>
        <begin position="12"/>
        <end position="30"/>
    </location>
</feature>
<feature type="transmembrane region" description="Helical" evidence="7">
    <location>
        <begin position="218"/>
        <end position="238"/>
    </location>
</feature>
<dbReference type="AlphaFoldDB" id="A0A856MH70"/>
<proteinExistence type="inferred from homology"/>
<dbReference type="PANTHER" id="PTHR30221:SF18">
    <property type="entry name" value="SLL0590 PROTEIN"/>
    <property type="match status" value="1"/>
</dbReference>
<comment type="similarity">
    <text evidence="2">Belongs to the MscS (TC 1.A.23) family.</text>
</comment>
<evidence type="ECO:0000313" key="11">
    <source>
        <dbReference type="Proteomes" id="UP000503129"/>
    </source>
</evidence>
<dbReference type="InterPro" id="IPR006685">
    <property type="entry name" value="MscS_channel_2nd"/>
</dbReference>
<comment type="subcellular location">
    <subcellularLocation>
        <location evidence="1">Cell membrane</location>
        <topology evidence="1">Multi-pass membrane protein</topology>
    </subcellularLocation>
</comment>